<dbReference type="InterPro" id="IPR029063">
    <property type="entry name" value="SAM-dependent_MTases_sf"/>
</dbReference>
<dbReference type="AlphaFoldDB" id="A0A1E3H220"/>
<name>A0A1E3H220_9HYPH</name>
<organism evidence="2 3">
    <name type="scientific">Methylobrevis pamukkalensis</name>
    <dbReference type="NCBI Taxonomy" id="1439726"/>
    <lineage>
        <taxon>Bacteria</taxon>
        <taxon>Pseudomonadati</taxon>
        <taxon>Pseudomonadota</taxon>
        <taxon>Alphaproteobacteria</taxon>
        <taxon>Hyphomicrobiales</taxon>
        <taxon>Pleomorphomonadaceae</taxon>
        <taxon>Methylobrevis</taxon>
    </lineage>
</organism>
<dbReference type="Gene3D" id="3.40.50.150">
    <property type="entry name" value="Vaccinia Virus protein VP39"/>
    <property type="match status" value="1"/>
</dbReference>
<comment type="caution">
    <text evidence="2">The sequence shown here is derived from an EMBL/GenBank/DDBJ whole genome shotgun (WGS) entry which is preliminary data.</text>
</comment>
<feature type="domain" description="Methyltransferase type 11" evidence="1">
    <location>
        <begin position="91"/>
        <end position="179"/>
    </location>
</feature>
<evidence type="ECO:0000313" key="3">
    <source>
        <dbReference type="Proteomes" id="UP000094622"/>
    </source>
</evidence>
<proteinExistence type="predicted"/>
<evidence type="ECO:0000259" key="1">
    <source>
        <dbReference type="Pfam" id="PF08241"/>
    </source>
</evidence>
<reference evidence="2 3" key="1">
    <citation type="submission" date="2016-07" db="EMBL/GenBank/DDBJ databases">
        <title>Draft Genome Sequence of Methylobrevis pamukkalensis PK2.</title>
        <authorList>
            <person name="Vasilenko O.V."/>
            <person name="Doronina N.V."/>
            <person name="Shmareva M.N."/>
            <person name="Tarlachkov S.V."/>
            <person name="Mustakhimov I."/>
            <person name="Trotsenko Y.A."/>
        </authorList>
    </citation>
    <scope>NUCLEOTIDE SEQUENCE [LARGE SCALE GENOMIC DNA]</scope>
    <source>
        <strain evidence="2 3">PK2</strain>
    </source>
</reference>
<keyword evidence="2" id="KW-0489">Methyltransferase</keyword>
<keyword evidence="2" id="KW-0808">Transferase</keyword>
<sequence length="287" mass="31335">MFNAGVILLSSLLKRFSLLRRFVTSLRYEMIYGAPGWRDVTTFNVGLFPTDPDIAADPATASEALQIQVYEEVYLRAQQIRPIWPGDTLAEIAAGRGGGLAHLARRAEWTCIGFDRSSAASRSARRRGVDIRRARAEDLPVADGSCAYAISVEGIFCCDDVVAAMTEAGRILAPDGCLVLAEFFSGPIAIASERIARRAAHSGLVVTSFVDLTPRARAAFLMDEPRRAGFAAALPRFLVDRFRETLGLEGTKRYAQWRDGHRSYFIATLARLGRADTGEMQLAATGS</sequence>
<protein>
    <submittedName>
        <fullName evidence="2">Phthiotriol/phenolphthiotriol dimycocerosates methyltransferase</fullName>
        <ecNumber evidence="2">2.1.1.-</ecNumber>
    </submittedName>
</protein>
<dbReference type="EMBL" id="MCRJ01000052">
    <property type="protein sequence ID" value="ODN70379.1"/>
    <property type="molecule type" value="Genomic_DNA"/>
</dbReference>
<keyword evidence="3" id="KW-1185">Reference proteome</keyword>
<dbReference type="InterPro" id="IPR013216">
    <property type="entry name" value="Methyltransf_11"/>
</dbReference>
<evidence type="ECO:0000313" key="2">
    <source>
        <dbReference type="EMBL" id="ODN70379.1"/>
    </source>
</evidence>
<dbReference type="Proteomes" id="UP000094622">
    <property type="component" value="Unassembled WGS sequence"/>
</dbReference>
<dbReference type="GO" id="GO:0008757">
    <property type="term" value="F:S-adenosylmethionine-dependent methyltransferase activity"/>
    <property type="evidence" value="ECO:0007669"/>
    <property type="project" value="InterPro"/>
</dbReference>
<gene>
    <name evidence="2" type="ORF">A6302_02300</name>
</gene>
<dbReference type="Pfam" id="PF08241">
    <property type="entry name" value="Methyltransf_11"/>
    <property type="match status" value="1"/>
</dbReference>
<dbReference type="SUPFAM" id="SSF53335">
    <property type="entry name" value="S-adenosyl-L-methionine-dependent methyltransferases"/>
    <property type="match status" value="1"/>
</dbReference>
<dbReference type="GO" id="GO:0032259">
    <property type="term" value="P:methylation"/>
    <property type="evidence" value="ECO:0007669"/>
    <property type="project" value="UniProtKB-KW"/>
</dbReference>
<dbReference type="EC" id="2.1.1.-" evidence="2"/>
<accession>A0A1E3H220</accession>